<reference evidence="1" key="1">
    <citation type="journal article" date="2022" name="Nat. Microbiol.">
        <title>Unique mobile elements and scalable gene flow at the prokaryote-eukaryote boundary revealed by circularized Asgard archaea genomes.</title>
        <authorList>
            <person name="Wu F."/>
            <person name="Speth D.R."/>
            <person name="Philosof A."/>
            <person name="Cremiere A."/>
            <person name="Narayanan A."/>
            <person name="Barco R.A."/>
            <person name="Connon S.A."/>
            <person name="Amend J.P."/>
            <person name="Antoshechkin I.A."/>
            <person name="Orphan V.J."/>
        </authorList>
    </citation>
    <scope>NUCLEOTIDE SEQUENCE</scope>
    <source>
        <strain evidence="1">PR6</strain>
    </source>
</reference>
<evidence type="ECO:0000313" key="1">
    <source>
        <dbReference type="EMBL" id="UJG43603.1"/>
    </source>
</evidence>
<dbReference type="EMBL" id="CP084167">
    <property type="protein sequence ID" value="UJG43603.1"/>
    <property type="molecule type" value="Genomic_DNA"/>
</dbReference>
<dbReference type="Proteomes" id="UP001200513">
    <property type="component" value="Chromosome"/>
</dbReference>
<gene>
    <name evidence="1" type="ORF">K9W46_00125</name>
</gene>
<accession>A0A9Y1FPE2</accession>
<name>A0A9Y1FPE2_9ARCH</name>
<organism evidence="1">
    <name type="scientific">Candidatus Heimdallarchaeum endolithica</name>
    <dbReference type="NCBI Taxonomy" id="2876572"/>
    <lineage>
        <taxon>Archaea</taxon>
        <taxon>Promethearchaeati</taxon>
        <taxon>Candidatus Heimdallarchaeota</taxon>
        <taxon>Candidatus Heimdallarchaeia (ex Rinke et al. 2021) (nom. nud.)</taxon>
        <taxon>Candidatus Heimdallarchaeales</taxon>
        <taxon>Candidatus Heimdallarchaeaceae</taxon>
        <taxon>Candidatus Heimdallarchaeum</taxon>
    </lineage>
</organism>
<dbReference type="AlphaFoldDB" id="A0A9Y1FPE2"/>
<sequence length="97" mass="11085">MHIYAGNSPKTIKKKLINDFKADLSCDNRVTPEEAETIITKLSNRMRFDNCPLHKKAVLPSTCQFCNFGHMLHCHHPYTCSDPKAGCSHYFLEVEES</sequence>
<proteinExistence type="predicted"/>
<protein>
    <submittedName>
        <fullName evidence="1">Uncharacterized protein</fullName>
    </submittedName>
</protein>